<feature type="compositionally biased region" description="Low complexity" evidence="7">
    <location>
        <begin position="1615"/>
        <end position="1641"/>
    </location>
</feature>
<organism evidence="11 12">
    <name type="scientific">Chaetomium fimeti</name>
    <dbReference type="NCBI Taxonomy" id="1854472"/>
    <lineage>
        <taxon>Eukaryota</taxon>
        <taxon>Fungi</taxon>
        <taxon>Dikarya</taxon>
        <taxon>Ascomycota</taxon>
        <taxon>Pezizomycotina</taxon>
        <taxon>Sordariomycetes</taxon>
        <taxon>Sordariomycetidae</taxon>
        <taxon>Sordariales</taxon>
        <taxon>Chaetomiaceae</taxon>
        <taxon>Chaetomium</taxon>
    </lineage>
</organism>
<evidence type="ECO:0000256" key="5">
    <source>
        <dbReference type="ARBA" id="ARBA00022989"/>
    </source>
</evidence>
<dbReference type="Gene3D" id="1.20.1740.10">
    <property type="entry name" value="Amino acid/polyamine transporter I"/>
    <property type="match status" value="1"/>
</dbReference>
<feature type="compositionally biased region" description="Basic and acidic residues" evidence="7">
    <location>
        <begin position="1794"/>
        <end position="1808"/>
    </location>
</feature>
<feature type="transmembrane region" description="Helical" evidence="8">
    <location>
        <begin position="91"/>
        <end position="115"/>
    </location>
</feature>
<feature type="compositionally biased region" description="Low complexity" evidence="7">
    <location>
        <begin position="1849"/>
        <end position="1858"/>
    </location>
</feature>
<dbReference type="FunFam" id="1.20.1740.10:FF:000013">
    <property type="entry name" value="Solute carrier family 12 member"/>
    <property type="match status" value="1"/>
</dbReference>
<dbReference type="GO" id="GO:0006884">
    <property type="term" value="P:cell volume homeostasis"/>
    <property type="evidence" value="ECO:0007669"/>
    <property type="project" value="TreeGrafter"/>
</dbReference>
<dbReference type="GO" id="GO:0005774">
    <property type="term" value="C:vacuolar membrane"/>
    <property type="evidence" value="ECO:0007669"/>
    <property type="project" value="TreeGrafter"/>
</dbReference>
<dbReference type="InterPro" id="IPR004842">
    <property type="entry name" value="SLC12A_fam"/>
</dbReference>
<comment type="similarity">
    <text evidence="2">Belongs to the SLC12A transporter family.</text>
</comment>
<dbReference type="GO" id="GO:0055075">
    <property type="term" value="P:potassium ion homeostasis"/>
    <property type="evidence" value="ECO:0007669"/>
    <property type="project" value="TreeGrafter"/>
</dbReference>
<feature type="transmembrane region" description="Helical" evidence="8">
    <location>
        <begin position="253"/>
        <end position="273"/>
    </location>
</feature>
<dbReference type="GO" id="GO:0034486">
    <property type="term" value="P:vacuolar transmembrane transport"/>
    <property type="evidence" value="ECO:0007669"/>
    <property type="project" value="TreeGrafter"/>
</dbReference>
<feature type="region of interest" description="Disordered" evidence="7">
    <location>
        <begin position="1777"/>
        <end position="1858"/>
    </location>
</feature>
<evidence type="ECO:0000256" key="6">
    <source>
        <dbReference type="ARBA" id="ARBA00023136"/>
    </source>
</evidence>
<feature type="transmembrane region" description="Helical" evidence="8">
    <location>
        <begin position="45"/>
        <end position="70"/>
    </location>
</feature>
<feature type="domain" description="SLC12A transporter C-terminal" evidence="10">
    <location>
        <begin position="495"/>
        <end position="582"/>
    </location>
</feature>
<feature type="compositionally biased region" description="Acidic residues" evidence="7">
    <location>
        <begin position="897"/>
        <end position="913"/>
    </location>
</feature>
<keyword evidence="6 8" id="KW-0472">Membrane</keyword>
<dbReference type="Pfam" id="PF00324">
    <property type="entry name" value="AA_permease"/>
    <property type="match status" value="1"/>
</dbReference>
<feature type="compositionally biased region" description="Polar residues" evidence="7">
    <location>
        <begin position="962"/>
        <end position="971"/>
    </location>
</feature>
<keyword evidence="4 8" id="KW-0812">Transmembrane</keyword>
<feature type="compositionally biased region" description="Basic and acidic residues" evidence="7">
    <location>
        <begin position="1699"/>
        <end position="1712"/>
    </location>
</feature>
<feature type="compositionally biased region" description="Basic and acidic residues" evidence="7">
    <location>
        <begin position="1645"/>
        <end position="1660"/>
    </location>
</feature>
<feature type="transmembrane region" description="Helical" evidence="8">
    <location>
        <begin position="371"/>
        <end position="392"/>
    </location>
</feature>
<keyword evidence="5 8" id="KW-1133">Transmembrane helix</keyword>
<evidence type="ECO:0000313" key="11">
    <source>
        <dbReference type="EMBL" id="KAK3296988.1"/>
    </source>
</evidence>
<accession>A0AAE0LTI2</accession>
<dbReference type="EMBL" id="JAUEPN010000003">
    <property type="protein sequence ID" value="KAK3296988.1"/>
    <property type="molecule type" value="Genomic_DNA"/>
</dbReference>
<dbReference type="Proteomes" id="UP001278766">
    <property type="component" value="Unassembled WGS sequence"/>
</dbReference>
<reference evidence="11" key="1">
    <citation type="journal article" date="2023" name="Mol. Phylogenet. Evol.">
        <title>Genome-scale phylogeny and comparative genomics of the fungal order Sordariales.</title>
        <authorList>
            <person name="Hensen N."/>
            <person name="Bonometti L."/>
            <person name="Westerberg I."/>
            <person name="Brannstrom I.O."/>
            <person name="Guillou S."/>
            <person name="Cros-Aarteil S."/>
            <person name="Calhoun S."/>
            <person name="Haridas S."/>
            <person name="Kuo A."/>
            <person name="Mondo S."/>
            <person name="Pangilinan J."/>
            <person name="Riley R."/>
            <person name="LaButti K."/>
            <person name="Andreopoulos B."/>
            <person name="Lipzen A."/>
            <person name="Chen C."/>
            <person name="Yan M."/>
            <person name="Daum C."/>
            <person name="Ng V."/>
            <person name="Clum A."/>
            <person name="Steindorff A."/>
            <person name="Ohm R.A."/>
            <person name="Martin F."/>
            <person name="Silar P."/>
            <person name="Natvig D.O."/>
            <person name="Lalanne C."/>
            <person name="Gautier V."/>
            <person name="Ament-Velasquez S.L."/>
            <person name="Kruys A."/>
            <person name="Hutchinson M.I."/>
            <person name="Powell A.J."/>
            <person name="Barry K."/>
            <person name="Miller A.N."/>
            <person name="Grigoriev I.V."/>
            <person name="Debuchy R."/>
            <person name="Gladieux P."/>
            <person name="Hiltunen Thoren M."/>
            <person name="Johannesson H."/>
        </authorList>
    </citation>
    <scope>NUCLEOTIDE SEQUENCE</scope>
    <source>
        <strain evidence="11">CBS 168.71</strain>
    </source>
</reference>
<evidence type="ECO:0000256" key="2">
    <source>
        <dbReference type="ARBA" id="ARBA00010593"/>
    </source>
</evidence>
<feature type="transmembrane region" description="Helical" evidence="8">
    <location>
        <begin position="293"/>
        <end position="318"/>
    </location>
</feature>
<sequence>MEPESLTKRHKLGAVSGVYIPVCLNILSILMFLRFGLILGQVGLLGILGLMLIAYTVDFVTTLSLSAIASNGEVKGGGAYYLISRSLGPEFGGSIGILFYLAQVLNTALNVVGLIDCIKLNLGDTMPDGYWWDYFFGTMALVVCTGLCLAGSAIFSKASNALLIVLTISTLSIPLSALAKPAFSDPDRGIEFTGASLATLRSNLLPHSGSTEFKGFETFRDLFGILFPATSGIFAGASMSGDLRNPSKAIPRGTLWAMLSTFIVYLLVILALASSTTHASFLLNANIIQDTNIWPPIVFAGELATTFFSALMGVIGSAKLMQALARDKLFPGLSVLGKGTKKADEPIIAIFLTYVAAQMAMFANLNQIATLISMGYQMTFFVMNLACFLLKIGSAPNFRPGFKFFSWQTAFVGSILSAAAMFFIDETYATTAVCLLVFLFLLIHYLSPPKHWGDVSQNLIYHQVRKYLLRLKPEHIKFWRPQIILLINNPRRQTRLIQFCNSLKKGALYILGHVIVTDDFAAGVTEAKLQQSAWTKYISEYSRIKAFVQLTMSPTITWGVRNLVLSAGLGGMRPNIAIMGFYNMDDLRRSQPASQIPEAPVSPVPPQQGDSQAGPKVRRRRRGDTSSRILEGILPTDAIKNEDMMSVTSYLTILEDLALRYRLNVAIGKGFETLETPRKDGSNTKKYIDLWPIQMSASLTADGKNVLTTNFDTYTLILQLGYILRTVPAWKKAYSMRVIVFVEYESEVEEERGRVKALLDKLRIDAQVLVFYLASGSLSTYETVIHGHFTNPETENLVNECLKKEEWWEDLQTYRGSRSMTDAQEFASIAQVMGSTSGRPGLYNPHSGPSEGRNRRRHSLAQLPELPKKPSMSQLGKWGVNMGIHTQNLPRSVFDSSDSDLGPDSDSDSDSSETEAQFADVDSASGEDASRRPLLTTVRRRRSFADVFARAKSPRREKRLKGSQSPMQGSYGTMPDKRDGSDSGLEPPRHSRKGSASSQTPRGILKPERPALSRHGSSAPRFSSNLVPQTTITNEDGTGPRIMFAEAEIRTERPALSRQSSYGRGTGAETGSGTTTPVDKRVSFAELVPDSKSPARSRRSSISKGSDSGGDTSLNIPALLASYQLSEDDNKDGSSYSTQGLSLSFNDLPNRAQHLILNELMRQHSNDTAVMLTTLPIPQENTCQSEEASLVYLSDVEVLCNGLPPVLLVLSNHMTVTLTSATSRTASLSQKLRGLGRLKSRSEDKLEREFELVHTPDRPARLITPIDAPTEDECGDEIARWQHASAKERISSLARGQYWKINMNESAIASDSDDDEDGLDRHDATNLVYAQGMGRGHSQHTGLQYTQPPKPAPQRWDGLLPREPETHERYVAPFFHGIAKASPAPLFSGTIRSPPPTSHPQNASPALAIASSDNSVTGPRYTGGEYTNEEDDETSVDMEQLVRMEMYRRGHCPFCRKYFGDGPLPVNCPYLDCRKALKVYLEYPNRRYAERAPPRLAQRAFVNTGAPGPVLTYHPTMPNSQVEAPTPTEEQEEPPSNYISRPTPPPFQKRQESPSPSNTIRTIWPATFIYNPARLNKPEYLEKPLPPPPARSERRKPHPSPLQPQPRHATKPRPESISAPPRSISPRPVQPQPRRSTTPRPELISTRRESFSARPVEPRMRSTTTPRPDCVSARRKSFSAPPLQPQPRHTTTPRPEFSSTRRESFSARRESILARPAESQPRPIATPRPESFSDRRKSILARPVEPQPRSTTTPRPESISARRESFSARREFILARAIQPQPRFNATPRPESISARRESFSARRESFSSRRRSVSAQPRSISTRHQQLYGPQQPCTYQQASTHEQPQPRTSYLRTRRASLSSASPIQLLPSSISPNNISTKPNPTPRIAATALRYRSKERGRDTDVNKGRNMSRDRDLGRHVDGGRDVDRGREVNRRSRDWTTRQTNTDRARYMGLDRGRDGYANNRGGDRATDQAQDRADKTRKRRSTHGDLVQDADFLTWKGPAGRVRFQRETAKSGGDDAELFMDIIGDYESEREEERGRGRRWV</sequence>
<feature type="domain" description="Amino acid permease/ SLC12A" evidence="9">
    <location>
        <begin position="23"/>
        <end position="483"/>
    </location>
</feature>
<protein>
    <submittedName>
        <fullName evidence="11">Amino acid permease-domain-containing protein</fullName>
    </submittedName>
</protein>
<keyword evidence="12" id="KW-1185">Reference proteome</keyword>
<feature type="region of interest" description="Disordered" evidence="7">
    <location>
        <begin position="1507"/>
        <end position="1560"/>
    </location>
</feature>
<evidence type="ECO:0000256" key="8">
    <source>
        <dbReference type="SAM" id="Phobius"/>
    </source>
</evidence>
<evidence type="ECO:0000259" key="10">
    <source>
        <dbReference type="Pfam" id="PF03522"/>
    </source>
</evidence>
<feature type="region of interest" description="Disordered" evidence="7">
    <location>
        <begin position="834"/>
        <end position="856"/>
    </location>
</feature>
<proteinExistence type="inferred from homology"/>
<dbReference type="PANTHER" id="PTHR11827">
    <property type="entry name" value="SOLUTE CARRIER FAMILY 12, CATION COTRANSPORTERS"/>
    <property type="match status" value="1"/>
</dbReference>
<feature type="compositionally biased region" description="Low complexity" evidence="7">
    <location>
        <begin position="1686"/>
        <end position="1695"/>
    </location>
</feature>
<gene>
    <name evidence="11" type="ORF">B0H64DRAFT_319104</name>
</gene>
<dbReference type="GO" id="GO:0055064">
    <property type="term" value="P:chloride ion homeostasis"/>
    <property type="evidence" value="ECO:0007669"/>
    <property type="project" value="TreeGrafter"/>
</dbReference>
<feature type="transmembrane region" description="Helical" evidence="8">
    <location>
        <begin position="135"/>
        <end position="155"/>
    </location>
</feature>
<dbReference type="RefSeq" id="XP_062660502.1">
    <property type="nucleotide sequence ID" value="XM_062800416.1"/>
</dbReference>
<feature type="region of interest" description="Disordered" evidence="7">
    <location>
        <begin position="890"/>
        <end position="1113"/>
    </location>
</feature>
<evidence type="ECO:0000259" key="9">
    <source>
        <dbReference type="Pfam" id="PF00324"/>
    </source>
</evidence>
<dbReference type="PANTHER" id="PTHR11827:SF72">
    <property type="entry name" value="GH08340P"/>
    <property type="match status" value="1"/>
</dbReference>
<reference evidence="11" key="2">
    <citation type="submission" date="2023-06" db="EMBL/GenBank/DDBJ databases">
        <authorList>
            <consortium name="Lawrence Berkeley National Laboratory"/>
            <person name="Haridas S."/>
            <person name="Hensen N."/>
            <person name="Bonometti L."/>
            <person name="Westerberg I."/>
            <person name="Brannstrom I.O."/>
            <person name="Guillou S."/>
            <person name="Cros-Aarteil S."/>
            <person name="Calhoun S."/>
            <person name="Kuo A."/>
            <person name="Mondo S."/>
            <person name="Pangilinan J."/>
            <person name="Riley R."/>
            <person name="Labutti K."/>
            <person name="Andreopoulos B."/>
            <person name="Lipzen A."/>
            <person name="Chen C."/>
            <person name="Yanf M."/>
            <person name="Daum C."/>
            <person name="Ng V."/>
            <person name="Clum A."/>
            <person name="Steindorff A."/>
            <person name="Ohm R."/>
            <person name="Martin F."/>
            <person name="Silar P."/>
            <person name="Natvig D."/>
            <person name="Lalanne C."/>
            <person name="Gautier V."/>
            <person name="Ament-Velasquez S.L."/>
            <person name="Kruys A."/>
            <person name="Hutchinson M.I."/>
            <person name="Powell A.J."/>
            <person name="Barry K."/>
            <person name="Miller A.N."/>
            <person name="Grigoriev I.V."/>
            <person name="Debuchy R."/>
            <person name="Gladieux P."/>
            <person name="Thoren M.H."/>
            <person name="Johannesson H."/>
        </authorList>
    </citation>
    <scope>NUCLEOTIDE SEQUENCE</scope>
    <source>
        <strain evidence="11">CBS 168.71</strain>
    </source>
</reference>
<keyword evidence="3" id="KW-0813">Transport</keyword>
<name>A0AAE0LTI2_9PEZI</name>
<evidence type="ECO:0000256" key="1">
    <source>
        <dbReference type="ARBA" id="ARBA00004141"/>
    </source>
</evidence>
<comment type="caution">
    <text evidence="11">The sequence shown here is derived from an EMBL/GenBank/DDBJ whole genome shotgun (WGS) entry which is preliminary data.</text>
</comment>
<dbReference type="GeneID" id="87837364"/>
<feature type="compositionally biased region" description="Basic and acidic residues" evidence="7">
    <location>
        <begin position="1968"/>
        <end position="1981"/>
    </location>
</feature>
<dbReference type="InterPro" id="IPR004841">
    <property type="entry name" value="AA-permease/SLC12A_dom"/>
</dbReference>
<feature type="domain" description="SLC12A transporter C-terminal" evidence="10">
    <location>
        <begin position="1152"/>
        <end position="1216"/>
    </location>
</feature>
<feature type="compositionally biased region" description="Polar residues" evidence="7">
    <location>
        <begin position="1814"/>
        <end position="1848"/>
    </location>
</feature>
<feature type="compositionally biased region" description="Basic residues" evidence="7">
    <location>
        <begin position="952"/>
        <end position="961"/>
    </location>
</feature>
<dbReference type="GO" id="GO:0015379">
    <property type="term" value="F:potassium:chloride symporter activity"/>
    <property type="evidence" value="ECO:0007669"/>
    <property type="project" value="TreeGrafter"/>
</dbReference>
<dbReference type="InterPro" id="IPR018491">
    <property type="entry name" value="SLC12_C"/>
</dbReference>
<evidence type="ECO:0000256" key="4">
    <source>
        <dbReference type="ARBA" id="ARBA00022692"/>
    </source>
</evidence>
<feature type="transmembrane region" description="Helical" evidence="8">
    <location>
        <begin position="404"/>
        <end position="424"/>
    </location>
</feature>
<feature type="transmembrane region" description="Helical" evidence="8">
    <location>
        <begin position="12"/>
        <end position="33"/>
    </location>
</feature>
<feature type="region of interest" description="Disordered" evidence="7">
    <location>
        <begin position="1386"/>
        <end position="1435"/>
    </location>
</feature>
<feature type="transmembrane region" description="Helical" evidence="8">
    <location>
        <begin position="222"/>
        <end position="241"/>
    </location>
</feature>
<dbReference type="Pfam" id="PF03522">
    <property type="entry name" value="SLC12"/>
    <property type="match status" value="2"/>
</dbReference>
<feature type="region of interest" description="Disordered" evidence="7">
    <location>
        <begin position="1897"/>
        <end position="1991"/>
    </location>
</feature>
<evidence type="ECO:0000256" key="3">
    <source>
        <dbReference type="ARBA" id="ARBA00022448"/>
    </source>
</evidence>
<feature type="region of interest" description="Disordered" evidence="7">
    <location>
        <begin position="1334"/>
        <end position="1360"/>
    </location>
</feature>
<feature type="compositionally biased region" description="Low complexity" evidence="7">
    <location>
        <begin position="1102"/>
        <end position="1113"/>
    </location>
</feature>
<feature type="transmembrane region" description="Helical" evidence="8">
    <location>
        <begin position="162"/>
        <end position="179"/>
    </location>
</feature>
<feature type="compositionally biased region" description="Polar residues" evidence="7">
    <location>
        <begin position="1020"/>
        <end position="1036"/>
    </location>
</feature>
<feature type="region of interest" description="Disordered" evidence="7">
    <location>
        <begin position="1578"/>
        <end position="1764"/>
    </location>
</feature>
<comment type="subcellular location">
    <subcellularLocation>
        <location evidence="1">Membrane</location>
        <topology evidence="1">Multi-pass membrane protein</topology>
    </subcellularLocation>
</comment>
<feature type="transmembrane region" description="Helical" evidence="8">
    <location>
        <begin position="430"/>
        <end position="447"/>
    </location>
</feature>
<feature type="compositionally biased region" description="Basic and acidic residues" evidence="7">
    <location>
        <begin position="1897"/>
        <end position="1961"/>
    </location>
</feature>
<feature type="region of interest" description="Disordered" evidence="7">
    <location>
        <begin position="592"/>
        <end position="625"/>
    </location>
</feature>
<evidence type="ECO:0000256" key="7">
    <source>
        <dbReference type="SAM" id="MobiDB-lite"/>
    </source>
</evidence>
<evidence type="ECO:0000313" key="12">
    <source>
        <dbReference type="Proteomes" id="UP001278766"/>
    </source>
</evidence>